<feature type="signal peptide" evidence="1">
    <location>
        <begin position="1"/>
        <end position="17"/>
    </location>
</feature>
<accession>A0ABR0E3Z0</accession>
<gene>
    <name evidence="2" type="ORF">PRZ48_012096</name>
</gene>
<comment type="caution">
    <text evidence="2">The sequence shown here is derived from an EMBL/GenBank/DDBJ whole genome shotgun (WGS) entry which is preliminary data.</text>
</comment>
<dbReference type="Proteomes" id="UP001305779">
    <property type="component" value="Unassembled WGS sequence"/>
</dbReference>
<sequence length="132" mass="14466">MRLITPTSLFLAAVATAQDIKCHYDSDAIGGQCVYANIEVWNKAAYTYCNQAAGTKVPEGESRGFYMDNQDNGYNDGKPNRFWGNYRNDRGGDLTIMRDECIGYMGQLWGACPGYGGWVNTGFGTVSSSTSK</sequence>
<feature type="chain" id="PRO_5046065488" evidence="1">
    <location>
        <begin position="18"/>
        <end position="132"/>
    </location>
</feature>
<proteinExistence type="predicted"/>
<keyword evidence="1" id="KW-0732">Signal</keyword>
<protein>
    <submittedName>
        <fullName evidence="2">Uncharacterized protein</fullName>
    </submittedName>
</protein>
<evidence type="ECO:0000256" key="1">
    <source>
        <dbReference type="SAM" id="SignalP"/>
    </source>
</evidence>
<organism evidence="2 3">
    <name type="scientific">Zasmidium cellare</name>
    <name type="common">Wine cellar mold</name>
    <name type="synonym">Racodium cellare</name>
    <dbReference type="NCBI Taxonomy" id="395010"/>
    <lineage>
        <taxon>Eukaryota</taxon>
        <taxon>Fungi</taxon>
        <taxon>Dikarya</taxon>
        <taxon>Ascomycota</taxon>
        <taxon>Pezizomycotina</taxon>
        <taxon>Dothideomycetes</taxon>
        <taxon>Dothideomycetidae</taxon>
        <taxon>Mycosphaerellales</taxon>
        <taxon>Mycosphaerellaceae</taxon>
        <taxon>Zasmidium</taxon>
    </lineage>
</organism>
<evidence type="ECO:0000313" key="2">
    <source>
        <dbReference type="EMBL" id="KAK4496117.1"/>
    </source>
</evidence>
<name>A0ABR0E3Z0_ZASCE</name>
<evidence type="ECO:0000313" key="3">
    <source>
        <dbReference type="Proteomes" id="UP001305779"/>
    </source>
</evidence>
<reference evidence="2 3" key="1">
    <citation type="journal article" date="2023" name="G3 (Bethesda)">
        <title>A chromosome-level genome assembly of Zasmidium syzygii isolated from banana leaves.</title>
        <authorList>
            <person name="van Westerhoven A.C."/>
            <person name="Mehrabi R."/>
            <person name="Talebi R."/>
            <person name="Steentjes M.B.F."/>
            <person name="Corcolon B."/>
            <person name="Chong P.A."/>
            <person name="Kema G.H.J."/>
            <person name="Seidl M.F."/>
        </authorList>
    </citation>
    <scope>NUCLEOTIDE SEQUENCE [LARGE SCALE GENOMIC DNA]</scope>
    <source>
        <strain evidence="2 3">P124</strain>
    </source>
</reference>
<dbReference type="EMBL" id="JAXOVC010000010">
    <property type="protein sequence ID" value="KAK4496117.1"/>
    <property type="molecule type" value="Genomic_DNA"/>
</dbReference>
<keyword evidence="3" id="KW-1185">Reference proteome</keyword>